<dbReference type="Proteomes" id="UP000887566">
    <property type="component" value="Unplaced"/>
</dbReference>
<keyword evidence="2" id="KW-1185">Reference proteome</keyword>
<evidence type="ECO:0000256" key="1">
    <source>
        <dbReference type="SAM" id="MobiDB-lite"/>
    </source>
</evidence>
<dbReference type="WBParaSite" id="PSAMB.scaffold551size62451.g6989.t3">
    <property type="protein sequence ID" value="PSAMB.scaffold551size62451.g6989.t3"/>
    <property type="gene ID" value="PSAMB.scaffold551size62451.g6989"/>
</dbReference>
<evidence type="ECO:0000313" key="3">
    <source>
        <dbReference type="WBParaSite" id="PSAMB.scaffold551size62451.g6989.t3"/>
    </source>
</evidence>
<feature type="region of interest" description="Disordered" evidence="1">
    <location>
        <begin position="72"/>
        <end position="210"/>
    </location>
</feature>
<reference evidence="3" key="1">
    <citation type="submission" date="2022-11" db="UniProtKB">
        <authorList>
            <consortium name="WormBaseParasite"/>
        </authorList>
    </citation>
    <scope>IDENTIFICATION</scope>
</reference>
<feature type="compositionally biased region" description="Low complexity" evidence="1">
    <location>
        <begin position="106"/>
        <end position="123"/>
    </location>
</feature>
<name>A0A914WWH9_9BILA</name>
<feature type="compositionally biased region" description="Basic residues" evidence="1">
    <location>
        <begin position="87"/>
        <end position="97"/>
    </location>
</feature>
<accession>A0A914WWH9</accession>
<proteinExistence type="predicted"/>
<protein>
    <submittedName>
        <fullName evidence="3">Uncharacterized protein</fullName>
    </submittedName>
</protein>
<feature type="compositionally biased region" description="Basic and acidic residues" evidence="1">
    <location>
        <begin position="125"/>
        <end position="136"/>
    </location>
</feature>
<evidence type="ECO:0000313" key="2">
    <source>
        <dbReference type="Proteomes" id="UP000887566"/>
    </source>
</evidence>
<dbReference type="AlphaFoldDB" id="A0A914WWH9"/>
<sequence length="303" mass="31940">MRRHGRELQPHWAAAAAAAAVAAATATSSSMSTEPHGRFTADRSQHRACGLLTGLADIAAASALGARRRASVGAACPSISRDDHKTEHKARWRRQRSNGRDWVRWPVSSPAAPSGPRGPAAGAQDNRRTTDARKGEQCGGGGGAERRGESGGAMLNDGAKASSESGTDAPGASKRRPRRPGDGLIRGVAGTRRVKHPCPTVHGLREGRPRRRSDAISRRWLINSPASARLFWQLVMAVTKLRTLKSPAVVVVVVVERFCAAAAAALASPAGWVAPLAHTSSLAKQSRRLLETVVARLCVVGDP</sequence>
<organism evidence="2 3">
    <name type="scientific">Plectus sambesii</name>
    <dbReference type="NCBI Taxonomy" id="2011161"/>
    <lineage>
        <taxon>Eukaryota</taxon>
        <taxon>Metazoa</taxon>
        <taxon>Ecdysozoa</taxon>
        <taxon>Nematoda</taxon>
        <taxon>Chromadorea</taxon>
        <taxon>Plectida</taxon>
        <taxon>Plectina</taxon>
        <taxon>Plectoidea</taxon>
        <taxon>Plectidae</taxon>
        <taxon>Plectus</taxon>
    </lineage>
</organism>